<evidence type="ECO:0000259" key="20">
    <source>
        <dbReference type="Pfam" id="PF02931"/>
    </source>
</evidence>
<keyword evidence="13" id="KW-0325">Glycoprotein</keyword>
<dbReference type="CDD" id="cd19064">
    <property type="entry name" value="LGIC_TM_nAChR"/>
    <property type="match status" value="1"/>
</dbReference>
<dbReference type="InterPro" id="IPR018000">
    <property type="entry name" value="Neurotransmitter_ion_chnl_CS"/>
</dbReference>
<organism evidence="22">
    <name type="scientific">Apis mellifera</name>
    <name type="common">Honeybee</name>
    <dbReference type="NCBI Taxonomy" id="7460"/>
    <lineage>
        <taxon>Eukaryota</taxon>
        <taxon>Metazoa</taxon>
        <taxon>Ecdysozoa</taxon>
        <taxon>Arthropoda</taxon>
        <taxon>Hexapoda</taxon>
        <taxon>Insecta</taxon>
        <taxon>Pterygota</taxon>
        <taxon>Neoptera</taxon>
        <taxon>Endopterygota</taxon>
        <taxon>Hymenoptera</taxon>
        <taxon>Apocrita</taxon>
        <taxon>Aculeata</taxon>
        <taxon>Apoidea</taxon>
        <taxon>Anthophila</taxon>
        <taxon>Apidae</taxon>
        <taxon>Apis</taxon>
    </lineage>
</organism>
<feature type="transmembrane region" description="Helical" evidence="18">
    <location>
        <begin position="298"/>
        <end position="316"/>
    </location>
</feature>
<keyword evidence="23" id="KW-1185">Reference proteome</keyword>
<reference evidence="24" key="2">
    <citation type="submission" date="2025-04" db="UniProtKB">
        <authorList>
            <consortium name="RefSeq"/>
        </authorList>
    </citation>
    <scope>IDENTIFICATION</scope>
    <source>
        <strain evidence="24">DH4</strain>
        <tissue evidence="24">Whole body</tissue>
    </source>
</reference>
<keyword evidence="6" id="KW-0732">Signal</keyword>
<evidence type="ECO:0000313" key="24">
    <source>
        <dbReference type="RefSeq" id="XP_026298411.1"/>
    </source>
</evidence>
<dbReference type="InterPro" id="IPR006201">
    <property type="entry name" value="Neur_channel"/>
</dbReference>
<dbReference type="CDD" id="cd19031">
    <property type="entry name" value="LGIC_ECD_nAChR_proto_alpha-like"/>
    <property type="match status" value="1"/>
</dbReference>
<dbReference type="Gene3D" id="2.70.170.10">
    <property type="entry name" value="Neurotransmitter-gated ion-channel ligand-binding domain"/>
    <property type="match status" value="1"/>
</dbReference>
<dbReference type="FunFam" id="1.20.58.390:FF:000012">
    <property type="entry name" value="Acetylcholine receptor subunit alpha-like"/>
    <property type="match status" value="1"/>
</dbReference>
<feature type="compositionally biased region" description="Acidic residues" evidence="19">
    <location>
        <begin position="413"/>
        <end position="432"/>
    </location>
</feature>
<dbReference type="Pfam" id="PF02931">
    <property type="entry name" value="Neur_chan_LBD"/>
    <property type="match status" value="1"/>
</dbReference>
<evidence type="ECO:0000256" key="9">
    <source>
        <dbReference type="ARBA" id="ARBA00023065"/>
    </source>
</evidence>
<keyword evidence="10 18" id="KW-0472">Membrane</keyword>
<dbReference type="EnsemblMetazoa" id="XM_026442626">
    <property type="protein sequence ID" value="XP_026298411"/>
    <property type="gene ID" value="GeneID_726214"/>
</dbReference>
<dbReference type="SUPFAM" id="SSF63712">
    <property type="entry name" value="Nicotinic receptor ligand binding domain-like"/>
    <property type="match status" value="1"/>
</dbReference>
<name>A0A7M7MMZ9_APIME</name>
<keyword evidence="16 18" id="KW-0407">Ion channel</keyword>
<feature type="region of interest" description="Disordered" evidence="19">
    <location>
        <begin position="401"/>
        <end position="443"/>
    </location>
</feature>
<dbReference type="FunFam" id="1.20.58.390:FF:000022">
    <property type="entry name" value="Nicotinic acetylcholine receptor subunit alpha4"/>
    <property type="match status" value="1"/>
</dbReference>
<dbReference type="InterPro" id="IPR002394">
    <property type="entry name" value="Nicotinic_acetylcholine_rcpt"/>
</dbReference>
<accession>A0A7M7MMZ9</accession>
<evidence type="ECO:0000256" key="12">
    <source>
        <dbReference type="ARBA" id="ARBA00023170"/>
    </source>
</evidence>
<evidence type="ECO:0000256" key="7">
    <source>
        <dbReference type="ARBA" id="ARBA00022989"/>
    </source>
</evidence>
<dbReference type="PROSITE" id="PS00236">
    <property type="entry name" value="NEUROTR_ION_CHANNEL"/>
    <property type="match status" value="1"/>
</dbReference>
<evidence type="ECO:0000256" key="16">
    <source>
        <dbReference type="ARBA" id="ARBA00023303"/>
    </source>
</evidence>
<evidence type="ECO:0000256" key="14">
    <source>
        <dbReference type="ARBA" id="ARBA00023257"/>
    </source>
</evidence>
<dbReference type="PRINTS" id="PR00254">
    <property type="entry name" value="NICOTINICR"/>
</dbReference>
<dbReference type="InterPro" id="IPR006029">
    <property type="entry name" value="Neurotrans-gated_channel_TM"/>
</dbReference>
<evidence type="ECO:0000256" key="8">
    <source>
        <dbReference type="ARBA" id="ARBA00023018"/>
    </source>
</evidence>
<evidence type="ECO:0000313" key="23">
    <source>
        <dbReference type="Proteomes" id="UP000005203"/>
    </source>
</evidence>
<feature type="transmembrane region" description="Helical" evidence="18">
    <location>
        <begin position="328"/>
        <end position="347"/>
    </location>
</feature>
<evidence type="ECO:0000313" key="22">
    <source>
        <dbReference type="EnsemblMetazoa" id="XP_026298411"/>
    </source>
</evidence>
<accession>A0A8B8H349</accession>
<evidence type="ECO:0000256" key="19">
    <source>
        <dbReference type="SAM" id="MobiDB-lite"/>
    </source>
</evidence>
<dbReference type="PRINTS" id="PR00252">
    <property type="entry name" value="NRIONCHANNEL"/>
</dbReference>
<dbReference type="PROSITE" id="PS51257">
    <property type="entry name" value="PROKAR_LIPOPROTEIN"/>
    <property type="match status" value="1"/>
</dbReference>
<keyword evidence="3 18" id="KW-0813">Transport</keyword>
<keyword evidence="9 18" id="KW-0406">Ion transport</keyword>
<keyword evidence="12 24" id="KW-0675">Receptor</keyword>
<evidence type="ECO:0000256" key="18">
    <source>
        <dbReference type="RuleBase" id="RU000687"/>
    </source>
</evidence>
<dbReference type="GO" id="GO:0007271">
    <property type="term" value="P:synaptic transmission, cholinergic"/>
    <property type="evidence" value="ECO:0007669"/>
    <property type="project" value="UniProtKB-ARBA"/>
</dbReference>
<dbReference type="GO" id="GO:0004888">
    <property type="term" value="F:transmembrane signaling receptor activity"/>
    <property type="evidence" value="ECO:0007669"/>
    <property type="project" value="InterPro"/>
</dbReference>
<dbReference type="FunFam" id="2.70.170.10:FF:000013">
    <property type="entry name" value="Acetylcholine receptor subunit alpha"/>
    <property type="match status" value="1"/>
</dbReference>
<dbReference type="PANTHER" id="PTHR18945">
    <property type="entry name" value="NEUROTRANSMITTER GATED ION CHANNEL"/>
    <property type="match status" value="1"/>
</dbReference>
<feature type="compositionally biased region" description="Low complexity" evidence="19">
    <location>
        <begin position="401"/>
        <end position="412"/>
    </location>
</feature>
<feature type="domain" description="Neurotransmitter-gated ion-channel transmembrane" evidence="21">
    <location>
        <begin position="269"/>
        <end position="400"/>
    </location>
</feature>
<dbReference type="InterPro" id="IPR036719">
    <property type="entry name" value="Neuro-gated_channel_TM_sf"/>
</dbReference>
<dbReference type="AlphaFoldDB" id="A0A7M7MMZ9"/>
<dbReference type="SUPFAM" id="SSF90112">
    <property type="entry name" value="Neurotransmitter-gated ion-channel transmembrane pore"/>
    <property type="match status" value="1"/>
</dbReference>
<comment type="subcellular location">
    <subcellularLocation>
        <location evidence="17">Postsynaptic cell membrane</location>
        <topology evidence="17">Multi-pass membrane protein</topology>
    </subcellularLocation>
</comment>
<gene>
    <name evidence="22" type="primary">726214</name>
    <name evidence="24" type="synonym">nAChRa1</name>
</gene>
<dbReference type="SMR" id="A0A7M7MMZ9"/>
<keyword evidence="11" id="KW-1015">Disulfide bond</keyword>
<feature type="transmembrane region" description="Helical" evidence="18">
    <location>
        <begin position="575"/>
        <end position="595"/>
    </location>
</feature>
<keyword evidence="15" id="KW-1071">Ligand-gated ion channel</keyword>
<feature type="domain" description="Neurotransmitter-gated ion-channel ligand-binding" evidence="20">
    <location>
        <begin position="48"/>
        <end position="262"/>
    </location>
</feature>
<reference evidence="22" key="1">
    <citation type="submission" date="2021-01" db="UniProtKB">
        <authorList>
            <consortium name="EnsemblMetazoa"/>
        </authorList>
    </citation>
    <scope>IDENTIFICATION</scope>
    <source>
        <strain evidence="22">DH4</strain>
    </source>
</reference>
<dbReference type="RefSeq" id="XP_026298411.1">
    <property type="nucleotide sequence ID" value="XM_026442626.1"/>
</dbReference>
<evidence type="ECO:0000256" key="2">
    <source>
        <dbReference type="ARBA" id="ARBA00009237"/>
    </source>
</evidence>
<dbReference type="InterPro" id="IPR006202">
    <property type="entry name" value="Neur_chan_lig-bd"/>
</dbReference>
<dbReference type="Pfam" id="PF02932">
    <property type="entry name" value="Neur_chan_memb"/>
    <property type="match status" value="2"/>
</dbReference>
<feature type="domain" description="Neurotransmitter-gated ion-channel transmembrane" evidence="21">
    <location>
        <begin position="532"/>
        <end position="591"/>
    </location>
</feature>
<keyword evidence="5 18" id="KW-0812">Transmembrane</keyword>
<evidence type="ECO:0000256" key="3">
    <source>
        <dbReference type="ARBA" id="ARBA00022448"/>
    </source>
</evidence>
<evidence type="ECO:0000256" key="15">
    <source>
        <dbReference type="ARBA" id="ARBA00023286"/>
    </source>
</evidence>
<evidence type="ECO:0000256" key="1">
    <source>
        <dbReference type="ARBA" id="ARBA00003328"/>
    </source>
</evidence>
<protein>
    <submittedName>
        <fullName evidence="24">Nicotinic acetylcholine receptor alpha1 subunit isoform X1</fullName>
    </submittedName>
</protein>
<dbReference type="Gene3D" id="1.20.58.390">
    <property type="entry name" value="Neurotransmitter-gated ion-channel transmembrane domain"/>
    <property type="match status" value="2"/>
</dbReference>
<dbReference type="NCBIfam" id="TIGR00860">
    <property type="entry name" value="LIC"/>
    <property type="match status" value="1"/>
</dbReference>
<evidence type="ECO:0000256" key="5">
    <source>
        <dbReference type="ARBA" id="ARBA00022692"/>
    </source>
</evidence>
<keyword evidence="8" id="KW-0770">Synapse</keyword>
<dbReference type="InterPro" id="IPR038050">
    <property type="entry name" value="Neuro_actylchol_rec"/>
</dbReference>
<dbReference type="Proteomes" id="UP000005203">
    <property type="component" value="Linkage group LG9"/>
</dbReference>
<sequence length="627" mass="70763">MLRDAWSNDGGKGWWRWWSRLGGLLAMATAISCLVAPFPGASANSEAKRLYDDLLSNYNRLIRPVGNNSDRLTVKMGLRLSQLIDVNLKNQIMTTNVWVEQEWNDYKLKWNPDDYGGVDTLHVPSEHIWLPDIVLYNNADGNYEVTIMTKAILHHTGKVVWKPPAIYKSFCEIDVEYFPFDEQTCFMKFGSWTYDGYTVDLRHLAQTEDSNQIEVGIDLTDYYISVEWDIIKVPAVRNEAFYICCEEPYPDIVFNITLRRKTLFYTVNLIIPCVGISFLSVLVFYLPSDSGEKVSLSISILLSLTVFFLLLAEIIPPTSLTVPLLGKYLLFTMVLVTLSVVVTIAVLNVNFRSPVTHRMARWVRVVFIQVLPRFLLIERPKKDEDEEEEEEVVVVGRNGAGVGAMNANGEAVGEVDEDDDDDGDDDDDDDVEAANGKPAEGMLTDVFHVQETDKYDAYYGNRFSGEYEIPAHGLPPSATRYDLGAVATVGTTVAPCFEEPLPSLPLPGADDDLFGPASPAYVHEDVSPTFEKPLVREIEKTIDDARFIAQHAKNKDKFESVEEDWKYVAMVLDRIFLWIFTVACVLGTVLIILQAPSLYDTTKPIDIKYSKIAKKKMMLMNMGPEED</sequence>
<evidence type="ECO:0000256" key="17">
    <source>
        <dbReference type="ARBA" id="ARBA00034104"/>
    </source>
</evidence>
<dbReference type="InterPro" id="IPR036734">
    <property type="entry name" value="Neur_chan_lig-bd_sf"/>
</dbReference>
<feature type="transmembrane region" description="Helical" evidence="18">
    <location>
        <begin position="20"/>
        <end position="41"/>
    </location>
</feature>
<feature type="transmembrane region" description="Helical" evidence="18">
    <location>
        <begin position="263"/>
        <end position="286"/>
    </location>
</feature>
<keyword evidence="14" id="KW-0628">Postsynaptic cell membrane</keyword>
<evidence type="ECO:0000256" key="6">
    <source>
        <dbReference type="ARBA" id="ARBA00022729"/>
    </source>
</evidence>
<comment type="similarity">
    <text evidence="2">Belongs to the ligand-gated ion channel (TC 1.A.9) family. Acetylcholine receptor (TC 1.A.9.1) subfamily.</text>
</comment>
<comment type="function">
    <text evidence="1">After binding acetylcholine, the AChR responds by an extensive change in conformation that affects all subunits and leads to opening of an ion-conducting channel across the plasma membrane.</text>
</comment>
<dbReference type="OrthoDB" id="5975154at2759"/>
<evidence type="ECO:0000256" key="10">
    <source>
        <dbReference type="ARBA" id="ARBA00023136"/>
    </source>
</evidence>
<evidence type="ECO:0000256" key="4">
    <source>
        <dbReference type="ARBA" id="ARBA00022475"/>
    </source>
</evidence>
<keyword evidence="7 18" id="KW-1133">Transmembrane helix</keyword>
<proteinExistence type="inferred from homology"/>
<dbReference type="GO" id="GO:0022848">
    <property type="term" value="F:acetylcholine-gated monoatomic cation-selective channel activity"/>
    <property type="evidence" value="ECO:0007669"/>
    <property type="project" value="InterPro"/>
</dbReference>
<keyword evidence="4" id="KW-1003">Cell membrane</keyword>
<evidence type="ECO:0000256" key="13">
    <source>
        <dbReference type="ARBA" id="ARBA00023180"/>
    </source>
</evidence>
<evidence type="ECO:0000259" key="21">
    <source>
        <dbReference type="Pfam" id="PF02932"/>
    </source>
</evidence>
<evidence type="ECO:0000256" key="11">
    <source>
        <dbReference type="ARBA" id="ARBA00023157"/>
    </source>
</evidence>
<dbReference type="GO" id="GO:0045211">
    <property type="term" value="C:postsynaptic membrane"/>
    <property type="evidence" value="ECO:0007669"/>
    <property type="project" value="UniProtKB-SubCell"/>
</dbReference>